<sequence>MVVVAENTTAAEQIRFRRPRSPSIIAPDPTPQIPSINQSTRGKTTISSLFLSTFSTNNNNKNKSSDMSSAALKDNKKKNFTSATFRGLGCTSSAQVSAPAVIRSSADWQAKKVRKKKHTNPQRKKGQQVTATTTMGNPTPAVVVPDVWCSPGIGFAADAAPIDCVVSRRPVAGRGRVDAERINHRERSCNARRAAPFEQITGLDSPSTFEMHSASDVFGGRHYRHLRHRSPGGLAEIMMFQSLLLGGRSEVYDQYRDWRLDVDNMTYEELLELGDKIGYVNTGLREEEIFHCLRKIKHSFMEDLQSHIPTETDWKCSICQEEYVADDEVGKLDCGHSYHIFCIKQWLLQKNACPVCKAAVAAQY</sequence>
<keyword evidence="11" id="KW-1185">Reference proteome</keyword>
<dbReference type="GeneID" id="104613300"/>
<dbReference type="InParanoid" id="A0A1U8BD76"/>
<comment type="catalytic activity">
    <reaction evidence="1">
        <text>S-ubiquitinyl-[E2 ubiquitin-conjugating enzyme]-L-cysteine + [acceptor protein]-L-lysine = [E2 ubiquitin-conjugating enzyme]-L-cysteine + N(6)-ubiquitinyl-[acceptor protein]-L-lysine.</text>
        <dbReference type="EC" id="2.3.2.27"/>
    </reaction>
</comment>
<reference evidence="12" key="1">
    <citation type="submission" date="2025-08" db="UniProtKB">
        <authorList>
            <consortium name="RefSeq"/>
        </authorList>
    </citation>
    <scope>IDENTIFICATION</scope>
</reference>
<dbReference type="InterPro" id="IPR045191">
    <property type="entry name" value="MBR1/2-like"/>
</dbReference>
<keyword evidence="5 8" id="KW-0863">Zinc-finger</keyword>
<evidence type="ECO:0000256" key="7">
    <source>
        <dbReference type="ARBA" id="ARBA00022833"/>
    </source>
</evidence>
<gene>
    <name evidence="12" type="primary">LOC104613300</name>
</gene>
<feature type="region of interest" description="Disordered" evidence="9">
    <location>
        <begin position="113"/>
        <end position="137"/>
    </location>
</feature>
<dbReference type="GO" id="GO:0008270">
    <property type="term" value="F:zinc ion binding"/>
    <property type="evidence" value="ECO:0007669"/>
    <property type="project" value="UniProtKB-KW"/>
</dbReference>
<evidence type="ECO:0000256" key="9">
    <source>
        <dbReference type="SAM" id="MobiDB-lite"/>
    </source>
</evidence>
<proteinExistence type="predicted"/>
<dbReference type="OrthoDB" id="8062037at2759"/>
<dbReference type="PROSITE" id="PS50089">
    <property type="entry name" value="ZF_RING_2"/>
    <property type="match status" value="1"/>
</dbReference>
<dbReference type="AlphaFoldDB" id="A0A1U8BD76"/>
<dbReference type="EC" id="2.3.2.27" evidence="2"/>
<feature type="domain" description="RING-type" evidence="10">
    <location>
        <begin position="316"/>
        <end position="357"/>
    </location>
</feature>
<name>A0A1U8BD76_NELNU</name>
<dbReference type="GO" id="GO:0061630">
    <property type="term" value="F:ubiquitin protein ligase activity"/>
    <property type="evidence" value="ECO:0000318"/>
    <property type="project" value="GO_Central"/>
</dbReference>
<dbReference type="Proteomes" id="UP000189703">
    <property type="component" value="Unplaced"/>
</dbReference>
<dbReference type="Pfam" id="PF13639">
    <property type="entry name" value="zf-RING_2"/>
    <property type="match status" value="1"/>
</dbReference>
<dbReference type="PANTHER" id="PTHR22937:SF122">
    <property type="entry name" value="RING-TYPE E3 UBIQUITIN TRANSFERASE"/>
    <property type="match status" value="1"/>
</dbReference>
<dbReference type="SUPFAM" id="SSF57850">
    <property type="entry name" value="RING/U-box"/>
    <property type="match status" value="1"/>
</dbReference>
<dbReference type="OMA" id="HNQESNP"/>
<evidence type="ECO:0000313" key="11">
    <source>
        <dbReference type="Proteomes" id="UP000189703"/>
    </source>
</evidence>
<protein>
    <recommendedName>
        <fullName evidence="2">RING-type E3 ubiquitin transferase</fullName>
        <ecNumber evidence="2">2.3.2.27</ecNumber>
    </recommendedName>
</protein>
<dbReference type="InterPro" id="IPR001841">
    <property type="entry name" value="Znf_RING"/>
</dbReference>
<keyword evidence="4" id="KW-0479">Metal-binding</keyword>
<dbReference type="KEGG" id="nnu:104613300"/>
<accession>A0A1U8BD76</accession>
<evidence type="ECO:0000256" key="5">
    <source>
        <dbReference type="ARBA" id="ARBA00022771"/>
    </source>
</evidence>
<feature type="region of interest" description="Disordered" evidence="9">
    <location>
        <begin position="21"/>
        <end position="41"/>
    </location>
</feature>
<evidence type="ECO:0000256" key="4">
    <source>
        <dbReference type="ARBA" id="ARBA00022723"/>
    </source>
</evidence>
<dbReference type="SMART" id="SM00184">
    <property type="entry name" value="RING"/>
    <property type="match status" value="1"/>
</dbReference>
<evidence type="ECO:0000256" key="8">
    <source>
        <dbReference type="PROSITE-ProRule" id="PRU00175"/>
    </source>
</evidence>
<evidence type="ECO:0000259" key="10">
    <source>
        <dbReference type="PROSITE" id="PS50089"/>
    </source>
</evidence>
<evidence type="ECO:0000256" key="1">
    <source>
        <dbReference type="ARBA" id="ARBA00000900"/>
    </source>
</evidence>
<feature type="compositionally biased region" description="Polar residues" evidence="9">
    <location>
        <begin position="127"/>
        <end position="137"/>
    </location>
</feature>
<keyword evidence="3" id="KW-0808">Transferase</keyword>
<keyword evidence="7" id="KW-0862">Zinc</keyword>
<evidence type="ECO:0000256" key="6">
    <source>
        <dbReference type="ARBA" id="ARBA00022786"/>
    </source>
</evidence>
<dbReference type="PANTHER" id="PTHR22937">
    <property type="entry name" value="E3 UBIQUITIN-PROTEIN LIGASE RNF165"/>
    <property type="match status" value="1"/>
</dbReference>
<dbReference type="FunCoup" id="A0A1U8BD76">
    <property type="interactions" value="1038"/>
</dbReference>
<organism evidence="11 12">
    <name type="scientific">Nelumbo nucifera</name>
    <name type="common">Sacred lotus</name>
    <dbReference type="NCBI Taxonomy" id="4432"/>
    <lineage>
        <taxon>Eukaryota</taxon>
        <taxon>Viridiplantae</taxon>
        <taxon>Streptophyta</taxon>
        <taxon>Embryophyta</taxon>
        <taxon>Tracheophyta</taxon>
        <taxon>Spermatophyta</taxon>
        <taxon>Magnoliopsida</taxon>
        <taxon>Proteales</taxon>
        <taxon>Nelumbonaceae</taxon>
        <taxon>Nelumbo</taxon>
    </lineage>
</organism>
<keyword evidence="6" id="KW-0833">Ubl conjugation pathway</keyword>
<dbReference type="InterPro" id="IPR013083">
    <property type="entry name" value="Znf_RING/FYVE/PHD"/>
</dbReference>
<dbReference type="RefSeq" id="XP_010279369.1">
    <property type="nucleotide sequence ID" value="XM_010281067.2"/>
</dbReference>
<evidence type="ECO:0000256" key="2">
    <source>
        <dbReference type="ARBA" id="ARBA00012483"/>
    </source>
</evidence>
<dbReference type="Gene3D" id="3.30.40.10">
    <property type="entry name" value="Zinc/RING finger domain, C3HC4 (zinc finger)"/>
    <property type="match status" value="1"/>
</dbReference>
<feature type="compositionally biased region" description="Basic residues" evidence="9">
    <location>
        <begin position="113"/>
        <end position="126"/>
    </location>
</feature>
<evidence type="ECO:0000313" key="12">
    <source>
        <dbReference type="RefSeq" id="XP_010279369.1"/>
    </source>
</evidence>
<evidence type="ECO:0000256" key="3">
    <source>
        <dbReference type="ARBA" id="ARBA00022679"/>
    </source>
</evidence>
<dbReference type="eggNOG" id="KOG0800">
    <property type="taxonomic scope" value="Eukaryota"/>
</dbReference>